<feature type="region of interest" description="Disordered" evidence="4">
    <location>
        <begin position="410"/>
        <end position="429"/>
    </location>
</feature>
<dbReference type="GeneID" id="105171955"/>
<feature type="compositionally biased region" description="Basic and acidic residues" evidence="4">
    <location>
        <begin position="15"/>
        <end position="31"/>
    </location>
</feature>
<dbReference type="Gene3D" id="1.20.5.190">
    <property type="match status" value="1"/>
</dbReference>
<dbReference type="PROSITE" id="PS50096">
    <property type="entry name" value="IQ"/>
    <property type="match status" value="1"/>
</dbReference>
<evidence type="ECO:0000259" key="5">
    <source>
        <dbReference type="Pfam" id="PF13178"/>
    </source>
</evidence>
<dbReference type="GO" id="GO:0005516">
    <property type="term" value="F:calmodulin binding"/>
    <property type="evidence" value="ECO:0007669"/>
    <property type="project" value="UniProtKB-KW"/>
</dbReference>
<feature type="region of interest" description="Disordered" evidence="4">
    <location>
        <begin position="509"/>
        <end position="535"/>
    </location>
</feature>
<name>A0A6I9UBR3_SESIN</name>
<dbReference type="RefSeq" id="XP_011091539.1">
    <property type="nucleotide sequence ID" value="XM_011093237.2"/>
</dbReference>
<dbReference type="KEGG" id="sind:105171955"/>
<sequence>MGKKGSWFSAIKRVFAHDSKEKPSHGSDKKSSKEKKKGKGIFRHGETKSFIPLFREPSSIEKILGEADELLIRPPTSSEQLKTPPALPWRPNSPRVASHKAAPHIASSPKAASPRVSSARITSPRATSPRVVSPRALLLSTFTHVAASSSKTASPKVPQSRKEISYVQRPELTLRNQHLSATKIQAAYRGYLARRNFRALRGLVRLQGVVRGQNVKRQTMNAMKQMQLLVRVQTQIQSRRIQMLENQAFQHQAYRNDKEVESTLSKWTLNQLTEAGLSEDWDDSMLTKEEIEARLRRKVEAIIKRERAMAYAYSHQLWKANPKSTQSPLDIRSKGFPWWWNWLERQLPPESTTQNQAAKKNFPLTPPRPVSDYKPSPQLNPTNYKHCNFTFNNQEATTPDSSVPVRAKQFQMTPSRTPPPASNGSGFMKYTKPRGSGANSTYDLPLRDDDSLTSCPPFSVPNYMSPTVSAKAKVRANSNPKERVPGTPGNDSKRRFSFALTPNIGPFKWSKGSNKDSASQKVLEKHQSSHSIGDLSVDSTVSMPAIVGRKPFNRFV</sequence>
<dbReference type="PANTHER" id="PTHR32295">
    <property type="entry name" value="IQ-DOMAIN 5-RELATED"/>
    <property type="match status" value="1"/>
</dbReference>
<gene>
    <name evidence="7 8 9" type="primary">LOC105171955</name>
</gene>
<keyword evidence="1" id="KW-0112">Calmodulin-binding</keyword>
<protein>
    <submittedName>
        <fullName evidence="7 9">protein IQ-DOMAIN 14</fullName>
    </submittedName>
</protein>
<evidence type="ECO:0000256" key="2">
    <source>
        <dbReference type="ARBA" id="ARBA00024341"/>
    </source>
</evidence>
<dbReference type="Gramene" id="SIN_1019097.t">
    <property type="protein sequence ID" value="SIN_1019097.t"/>
    <property type="gene ID" value="SIN_1019097"/>
</dbReference>
<keyword evidence="6" id="KW-1185">Reference proteome</keyword>
<feature type="domain" description="DUF4005" evidence="5">
    <location>
        <begin position="440"/>
        <end position="512"/>
    </location>
</feature>
<reference evidence="7 8" key="1">
    <citation type="submission" date="2025-04" db="UniProtKB">
        <authorList>
            <consortium name="RefSeq"/>
        </authorList>
    </citation>
    <scope>IDENTIFICATION</scope>
</reference>
<feature type="compositionally biased region" description="Polar residues" evidence="4">
    <location>
        <begin position="511"/>
        <end position="520"/>
    </location>
</feature>
<evidence type="ECO:0000313" key="9">
    <source>
        <dbReference type="RefSeq" id="XP_011091540.1"/>
    </source>
</evidence>
<dbReference type="RefSeq" id="XP_011091540.1">
    <property type="nucleotide sequence ID" value="XM_011093238.2"/>
</dbReference>
<evidence type="ECO:0000256" key="3">
    <source>
        <dbReference type="ARBA" id="ARBA00024378"/>
    </source>
</evidence>
<evidence type="ECO:0000256" key="1">
    <source>
        <dbReference type="ARBA" id="ARBA00022860"/>
    </source>
</evidence>
<dbReference type="InterPro" id="IPR025064">
    <property type="entry name" value="DUF4005"/>
</dbReference>
<dbReference type="PANTHER" id="PTHR32295:SF113">
    <property type="entry name" value="PROTEIN IQ-DOMAIN 14"/>
    <property type="match status" value="1"/>
</dbReference>
<feature type="region of interest" description="Disordered" evidence="4">
    <location>
        <begin position="350"/>
        <end position="370"/>
    </location>
</feature>
<feature type="compositionally biased region" description="Polar residues" evidence="4">
    <location>
        <begin position="115"/>
        <end position="126"/>
    </location>
</feature>
<dbReference type="Pfam" id="PF13178">
    <property type="entry name" value="DUF4005"/>
    <property type="match status" value="1"/>
</dbReference>
<evidence type="ECO:0000256" key="4">
    <source>
        <dbReference type="SAM" id="MobiDB-lite"/>
    </source>
</evidence>
<evidence type="ECO:0000313" key="8">
    <source>
        <dbReference type="RefSeq" id="XP_011091539.1"/>
    </source>
</evidence>
<dbReference type="CDD" id="cd23767">
    <property type="entry name" value="IQCD"/>
    <property type="match status" value="1"/>
</dbReference>
<dbReference type="SMART" id="SM00015">
    <property type="entry name" value="IQ"/>
    <property type="match status" value="1"/>
</dbReference>
<feature type="region of interest" description="Disordered" evidence="4">
    <location>
        <begin position="473"/>
        <end position="497"/>
    </location>
</feature>
<organism evidence="6 8">
    <name type="scientific">Sesamum indicum</name>
    <name type="common">Oriental sesame</name>
    <name type="synonym">Sesamum orientale</name>
    <dbReference type="NCBI Taxonomy" id="4182"/>
    <lineage>
        <taxon>Eukaryota</taxon>
        <taxon>Viridiplantae</taxon>
        <taxon>Streptophyta</taxon>
        <taxon>Embryophyta</taxon>
        <taxon>Tracheophyta</taxon>
        <taxon>Spermatophyta</taxon>
        <taxon>Magnoliopsida</taxon>
        <taxon>eudicotyledons</taxon>
        <taxon>Gunneridae</taxon>
        <taxon>Pentapetalae</taxon>
        <taxon>asterids</taxon>
        <taxon>lamiids</taxon>
        <taxon>Lamiales</taxon>
        <taxon>Pedaliaceae</taxon>
        <taxon>Sesamum</taxon>
    </lineage>
</organism>
<feature type="region of interest" description="Disordered" evidence="4">
    <location>
        <begin position="14"/>
        <end position="42"/>
    </location>
</feature>
<comment type="similarity">
    <text evidence="2">Belongs to the IQD family.</text>
</comment>
<comment type="subunit">
    <text evidence="3">Binds to multiple calmodulin (CaM) in the presence of Ca(2+) and CaM-like proteins.</text>
</comment>
<proteinExistence type="inferred from homology"/>
<feature type="region of interest" description="Disordered" evidence="4">
    <location>
        <begin position="76"/>
        <end position="130"/>
    </location>
</feature>
<feature type="compositionally biased region" description="Basic residues" evidence="4">
    <location>
        <begin position="32"/>
        <end position="42"/>
    </location>
</feature>
<dbReference type="OrthoDB" id="753382at2759"/>
<dbReference type="InterPro" id="IPR000048">
    <property type="entry name" value="IQ_motif_EF-hand-BS"/>
</dbReference>
<accession>A0A6I9UBR3</accession>
<dbReference type="Pfam" id="PF00612">
    <property type="entry name" value="IQ"/>
    <property type="match status" value="1"/>
</dbReference>
<evidence type="ECO:0000313" key="7">
    <source>
        <dbReference type="RefSeq" id="XP_011091538.1"/>
    </source>
</evidence>
<evidence type="ECO:0000313" key="6">
    <source>
        <dbReference type="Proteomes" id="UP000504604"/>
    </source>
</evidence>
<dbReference type="Proteomes" id="UP000504604">
    <property type="component" value="Linkage group LG10"/>
</dbReference>
<dbReference type="AlphaFoldDB" id="A0A6I9UBR3"/>
<dbReference type="RefSeq" id="XP_011091538.1">
    <property type="nucleotide sequence ID" value="XM_011093236.2"/>
</dbReference>